<dbReference type="AlphaFoldDB" id="A0A0N5B9Q2"/>
<evidence type="ECO:0000313" key="3">
    <source>
        <dbReference type="WBParaSite" id="SPAL_0000276800.1"/>
    </source>
</evidence>
<keyword evidence="1" id="KW-0812">Transmembrane</keyword>
<accession>A0A0N5B9Q2</accession>
<sequence length="85" mass="10245">MPLISTLYIDTYYYLKFQNGFQSNTFRLFLKYTEMVYLPCCPLSFIFFIEVYRIEFINFFCPNKTLFKKSTNSISTIRITTRSVL</sequence>
<evidence type="ECO:0000256" key="1">
    <source>
        <dbReference type="SAM" id="Phobius"/>
    </source>
</evidence>
<protein>
    <submittedName>
        <fullName evidence="3">G_PROTEIN_RECEP_F1_2 domain-containing protein</fullName>
    </submittedName>
</protein>
<feature type="transmembrane region" description="Helical" evidence="1">
    <location>
        <begin position="36"/>
        <end position="54"/>
    </location>
</feature>
<name>A0A0N5B9Q2_STREA</name>
<reference evidence="3" key="1">
    <citation type="submission" date="2017-02" db="UniProtKB">
        <authorList>
            <consortium name="WormBaseParasite"/>
        </authorList>
    </citation>
    <scope>IDENTIFICATION</scope>
</reference>
<keyword evidence="1" id="KW-0472">Membrane</keyword>
<organism evidence="2 3">
    <name type="scientific">Strongyloides papillosus</name>
    <name type="common">Intestinal threadworm</name>
    <dbReference type="NCBI Taxonomy" id="174720"/>
    <lineage>
        <taxon>Eukaryota</taxon>
        <taxon>Metazoa</taxon>
        <taxon>Ecdysozoa</taxon>
        <taxon>Nematoda</taxon>
        <taxon>Chromadorea</taxon>
        <taxon>Rhabditida</taxon>
        <taxon>Tylenchina</taxon>
        <taxon>Panagrolaimomorpha</taxon>
        <taxon>Strongyloidoidea</taxon>
        <taxon>Strongyloididae</taxon>
        <taxon>Strongyloides</taxon>
    </lineage>
</organism>
<dbReference type="WBParaSite" id="SPAL_0000276800.1">
    <property type="protein sequence ID" value="SPAL_0000276800.1"/>
    <property type="gene ID" value="SPAL_0000276800"/>
</dbReference>
<dbReference type="Proteomes" id="UP000046392">
    <property type="component" value="Unplaced"/>
</dbReference>
<evidence type="ECO:0000313" key="2">
    <source>
        <dbReference type="Proteomes" id="UP000046392"/>
    </source>
</evidence>
<proteinExistence type="predicted"/>
<keyword evidence="2" id="KW-1185">Reference proteome</keyword>
<keyword evidence="1" id="KW-1133">Transmembrane helix</keyword>